<sequence>MPLLPQSALFLSRLLYAVLPEPLPTTLSRPLLAQPPTRAGLSS</sequence>
<dbReference type="AlphaFoldDB" id="A0A2N9GUK0"/>
<reference evidence="1" key="1">
    <citation type="submission" date="2018-02" db="EMBL/GenBank/DDBJ databases">
        <authorList>
            <person name="Cohen D.B."/>
            <person name="Kent A.D."/>
        </authorList>
    </citation>
    <scope>NUCLEOTIDE SEQUENCE</scope>
</reference>
<proteinExistence type="predicted"/>
<gene>
    <name evidence="1" type="ORF">FSB_LOCUS30913</name>
</gene>
<protein>
    <submittedName>
        <fullName evidence="1">Uncharacterized protein</fullName>
    </submittedName>
</protein>
<organism evidence="1">
    <name type="scientific">Fagus sylvatica</name>
    <name type="common">Beechnut</name>
    <dbReference type="NCBI Taxonomy" id="28930"/>
    <lineage>
        <taxon>Eukaryota</taxon>
        <taxon>Viridiplantae</taxon>
        <taxon>Streptophyta</taxon>
        <taxon>Embryophyta</taxon>
        <taxon>Tracheophyta</taxon>
        <taxon>Spermatophyta</taxon>
        <taxon>Magnoliopsida</taxon>
        <taxon>eudicotyledons</taxon>
        <taxon>Gunneridae</taxon>
        <taxon>Pentapetalae</taxon>
        <taxon>rosids</taxon>
        <taxon>fabids</taxon>
        <taxon>Fagales</taxon>
        <taxon>Fagaceae</taxon>
        <taxon>Fagus</taxon>
    </lineage>
</organism>
<dbReference type="EMBL" id="OIVN01002368">
    <property type="protein sequence ID" value="SPD03031.1"/>
    <property type="molecule type" value="Genomic_DNA"/>
</dbReference>
<evidence type="ECO:0000313" key="1">
    <source>
        <dbReference type="EMBL" id="SPD03031.1"/>
    </source>
</evidence>
<name>A0A2N9GUK0_FAGSY</name>
<accession>A0A2N9GUK0</accession>